<comment type="subcellular location">
    <subcellularLocation>
        <location evidence="1 4">Periplasm</location>
    </subcellularLocation>
</comment>
<comment type="caution">
    <text evidence="6">The sequence shown here is derived from an EMBL/GenBank/DDBJ whole genome shotgun (WGS) entry which is preliminary data.</text>
</comment>
<keyword evidence="4" id="KW-1005">Bacterial flagellum biogenesis</keyword>
<gene>
    <name evidence="6" type="primary">flgA</name>
    <name evidence="6" type="ORF">ACFQND_13725</name>
</gene>
<dbReference type="SMART" id="SM00858">
    <property type="entry name" value="SAF"/>
    <property type="match status" value="1"/>
</dbReference>
<keyword evidence="6" id="KW-0282">Flagellum</keyword>
<dbReference type="NCBIfam" id="TIGR03170">
    <property type="entry name" value="flgA_cterm"/>
    <property type="match status" value="1"/>
</dbReference>
<dbReference type="InterPro" id="IPR013974">
    <property type="entry name" value="SAF"/>
</dbReference>
<dbReference type="Proteomes" id="UP001596270">
    <property type="component" value="Unassembled WGS sequence"/>
</dbReference>
<dbReference type="CDD" id="cd11614">
    <property type="entry name" value="SAF_CpaB_FlgA_like"/>
    <property type="match status" value="1"/>
</dbReference>
<dbReference type="EMBL" id="JBHSRS010000074">
    <property type="protein sequence ID" value="MFC6282283.1"/>
    <property type="molecule type" value="Genomic_DNA"/>
</dbReference>
<dbReference type="PANTHER" id="PTHR36307">
    <property type="entry name" value="FLAGELLA BASAL BODY P-RING FORMATION PROTEIN FLGA"/>
    <property type="match status" value="1"/>
</dbReference>
<keyword evidence="6" id="KW-0966">Cell projection</keyword>
<evidence type="ECO:0000256" key="4">
    <source>
        <dbReference type="RuleBase" id="RU362063"/>
    </source>
</evidence>
<dbReference type="Pfam" id="PF17656">
    <property type="entry name" value="ChapFlgA_N"/>
    <property type="match status" value="1"/>
</dbReference>
<dbReference type="InterPro" id="IPR017585">
    <property type="entry name" value="SAF_FlgA"/>
</dbReference>
<keyword evidence="2 4" id="KW-0732">Signal</keyword>
<feature type="chain" id="PRO_5044997982" description="Flagella basal body P-ring formation protein FlgA" evidence="4">
    <location>
        <begin position="35"/>
        <end position="243"/>
    </location>
</feature>
<dbReference type="Pfam" id="PF13144">
    <property type="entry name" value="ChapFlgA"/>
    <property type="match status" value="1"/>
</dbReference>
<keyword evidence="3 4" id="KW-0574">Periplasm</keyword>
<evidence type="ECO:0000313" key="7">
    <source>
        <dbReference type="Proteomes" id="UP001596270"/>
    </source>
</evidence>
<feature type="domain" description="SAF" evidence="5">
    <location>
        <begin position="119"/>
        <end position="181"/>
    </location>
</feature>
<sequence length="243" mass="25470">MTTPSNTPLRRLHIAIALSMVLAAMTALTPSAHGTTPAPLPGSARPVIEQFLLNQTAGLPGRVSITIDTPQSGALPPCEALEPFLPAGARPWGRTSVGVRCNTAQPWTRYVPAYVKVVGTYYASTRQIDAGQALAPADTERREGDLTKLPASVVVDSSQLNGVIASNRIASGSPVRREFLRGNSIVRQGQNIKVVTQGAGFVVSTEGRAMTDAAAGSLVQVKIQGGQLLSGVLRPDGIVERSN</sequence>
<proteinExistence type="inferred from homology"/>
<dbReference type="RefSeq" id="WP_371438277.1">
    <property type="nucleotide sequence ID" value="NZ_JBHSRS010000074.1"/>
</dbReference>
<protein>
    <recommendedName>
        <fullName evidence="4">Flagella basal body P-ring formation protein FlgA</fullName>
    </recommendedName>
</protein>
<evidence type="ECO:0000256" key="1">
    <source>
        <dbReference type="ARBA" id="ARBA00004418"/>
    </source>
</evidence>
<comment type="function">
    <text evidence="4">Involved in the assembly process of the P-ring formation. It may associate with FlgF on the rod constituting a structure essential for the P-ring assembly or may act as a modulator protein for the P-ring assembly.</text>
</comment>
<dbReference type="InterPro" id="IPR039246">
    <property type="entry name" value="Flagellar_FlgA"/>
</dbReference>
<evidence type="ECO:0000256" key="3">
    <source>
        <dbReference type="ARBA" id="ARBA00022764"/>
    </source>
</evidence>
<keyword evidence="7" id="KW-1185">Reference proteome</keyword>
<organism evidence="6 7">
    <name type="scientific">Polaromonas aquatica</name>
    <dbReference type="NCBI Taxonomy" id="332657"/>
    <lineage>
        <taxon>Bacteria</taxon>
        <taxon>Pseudomonadati</taxon>
        <taxon>Pseudomonadota</taxon>
        <taxon>Betaproteobacteria</taxon>
        <taxon>Burkholderiales</taxon>
        <taxon>Comamonadaceae</taxon>
        <taxon>Polaromonas</taxon>
    </lineage>
</organism>
<accession>A0ABW1TZE7</accession>
<feature type="signal peptide" evidence="4">
    <location>
        <begin position="1"/>
        <end position="34"/>
    </location>
</feature>
<keyword evidence="6" id="KW-0969">Cilium</keyword>
<evidence type="ECO:0000313" key="6">
    <source>
        <dbReference type="EMBL" id="MFC6282283.1"/>
    </source>
</evidence>
<dbReference type="PANTHER" id="PTHR36307:SF1">
    <property type="entry name" value="FLAGELLA BASAL BODY P-RING FORMATION PROTEIN FLGA"/>
    <property type="match status" value="1"/>
</dbReference>
<dbReference type="Gene3D" id="2.30.30.760">
    <property type="match status" value="1"/>
</dbReference>
<name>A0ABW1TZE7_9BURK</name>
<evidence type="ECO:0000259" key="5">
    <source>
        <dbReference type="SMART" id="SM00858"/>
    </source>
</evidence>
<evidence type="ECO:0000256" key="2">
    <source>
        <dbReference type="ARBA" id="ARBA00022729"/>
    </source>
</evidence>
<reference evidence="7" key="1">
    <citation type="journal article" date="2019" name="Int. J. Syst. Evol. Microbiol.">
        <title>The Global Catalogue of Microorganisms (GCM) 10K type strain sequencing project: providing services to taxonomists for standard genome sequencing and annotation.</title>
        <authorList>
            <consortium name="The Broad Institute Genomics Platform"/>
            <consortium name="The Broad Institute Genome Sequencing Center for Infectious Disease"/>
            <person name="Wu L."/>
            <person name="Ma J."/>
        </authorList>
    </citation>
    <scope>NUCLEOTIDE SEQUENCE [LARGE SCALE GENOMIC DNA]</scope>
    <source>
        <strain evidence="7">CCUG 39402</strain>
    </source>
</reference>
<dbReference type="InterPro" id="IPR041231">
    <property type="entry name" value="FlgA_N"/>
</dbReference>
<comment type="similarity">
    <text evidence="4">Belongs to the FlgA family.</text>
</comment>